<evidence type="ECO:0000256" key="5">
    <source>
        <dbReference type="ARBA" id="ARBA00022989"/>
    </source>
</evidence>
<dbReference type="GO" id="GO:0140911">
    <property type="term" value="F:pore-forming activity"/>
    <property type="evidence" value="ECO:0007669"/>
    <property type="project" value="InterPro"/>
</dbReference>
<evidence type="ECO:0000256" key="2">
    <source>
        <dbReference type="ARBA" id="ARBA00008488"/>
    </source>
</evidence>
<dbReference type="GO" id="GO:0005886">
    <property type="term" value="C:plasma membrane"/>
    <property type="evidence" value="ECO:0007669"/>
    <property type="project" value="UniProtKB-SubCell"/>
</dbReference>
<keyword evidence="5 8" id="KW-1133">Transmembrane helix</keyword>
<evidence type="ECO:0000256" key="1">
    <source>
        <dbReference type="ARBA" id="ARBA00004651"/>
    </source>
</evidence>
<keyword evidence="7" id="KW-0479">Metal-binding</keyword>
<feature type="transmembrane region" description="Helical" evidence="8">
    <location>
        <begin position="140"/>
        <end position="159"/>
    </location>
</feature>
<dbReference type="PANTHER" id="PTHR20855">
    <property type="entry name" value="ADIPOR/PROGESTIN RECEPTOR-RELATED"/>
    <property type="match status" value="1"/>
</dbReference>
<feature type="binding site" evidence="7">
    <location>
        <position position="192"/>
    </location>
    <ligand>
        <name>Zn(2+)</name>
        <dbReference type="ChEBI" id="CHEBI:29105"/>
    </ligand>
</feature>
<keyword evidence="4 8" id="KW-0812">Transmembrane</keyword>
<evidence type="ECO:0000256" key="7">
    <source>
        <dbReference type="PIRSR" id="PIRSR604254-1"/>
    </source>
</evidence>
<name>A0A1B9QXS9_9VIBR</name>
<dbReference type="RefSeq" id="WP_065577008.1">
    <property type="nucleotide sequence ID" value="NZ_JBNGCH010000605.1"/>
</dbReference>
<dbReference type="NCBIfam" id="TIGR01065">
    <property type="entry name" value="hlyIII"/>
    <property type="match status" value="1"/>
</dbReference>
<dbReference type="AlphaFoldDB" id="A0A1B9QXS9"/>
<comment type="subcellular location">
    <subcellularLocation>
        <location evidence="1">Cell membrane</location>
        <topology evidence="1">Multi-pass membrane protein</topology>
    </subcellularLocation>
</comment>
<feature type="binding site" evidence="7">
    <location>
        <position position="196"/>
    </location>
    <ligand>
        <name>Zn(2+)</name>
        <dbReference type="ChEBI" id="CHEBI:29105"/>
    </ligand>
</feature>
<dbReference type="InterPro" id="IPR005744">
    <property type="entry name" value="Hy-lIII"/>
</dbReference>
<accession>A0A1B9QXS9</accession>
<dbReference type="EMBL" id="MAJZ01000605">
    <property type="protein sequence ID" value="OCH74811.1"/>
    <property type="molecule type" value="Genomic_DNA"/>
</dbReference>
<evidence type="ECO:0000313" key="9">
    <source>
        <dbReference type="EMBL" id="OCH74811.1"/>
    </source>
</evidence>
<keyword evidence="3" id="KW-1003">Cell membrane</keyword>
<feature type="transmembrane region" description="Helical" evidence="8">
    <location>
        <begin position="18"/>
        <end position="36"/>
    </location>
</feature>
<evidence type="ECO:0000256" key="8">
    <source>
        <dbReference type="SAM" id="Phobius"/>
    </source>
</evidence>
<dbReference type="Proteomes" id="UP000093173">
    <property type="component" value="Unassembled WGS sequence"/>
</dbReference>
<sequence length="219" mass="24067">MNSAVSSEYSVREEQANAITHGLGVLFGIVGLGLLLRKSIHAQGDTLTLVSMAVYGASIVVLFLASTLYHSIPSPKAKRWLKTFDHCAIYLLIAGSYTPYLLVSLRTPLAIGLMAVIWFIALFGVIAKLFFVYRFEKLSLVTYLAMGWLSLVVIYQLAISIEVEGLILLAAGGIVYSLGVVFYAIKRIPYNHAIWHVFVLAGCVCHFLSIYLYVVPVSS</sequence>
<feature type="transmembrane region" description="Helical" evidence="8">
    <location>
        <begin position="48"/>
        <end position="72"/>
    </location>
</feature>
<dbReference type="NCBIfam" id="NF011669">
    <property type="entry name" value="PRK15087.1"/>
    <property type="match status" value="1"/>
</dbReference>
<evidence type="ECO:0000256" key="4">
    <source>
        <dbReference type="ARBA" id="ARBA00022692"/>
    </source>
</evidence>
<keyword evidence="6 8" id="KW-0472">Membrane</keyword>
<feature type="transmembrane region" description="Helical" evidence="8">
    <location>
        <begin position="109"/>
        <end position="133"/>
    </location>
</feature>
<evidence type="ECO:0000256" key="3">
    <source>
        <dbReference type="ARBA" id="ARBA00022475"/>
    </source>
</evidence>
<keyword evidence="7" id="KW-0862">Zinc</keyword>
<feature type="transmembrane region" description="Helical" evidence="8">
    <location>
        <begin position="165"/>
        <end position="185"/>
    </location>
</feature>
<comment type="similarity">
    <text evidence="2">Belongs to the UPF0073 (Hly-III) family.</text>
</comment>
<organism evidence="9 10">
    <name type="scientific">Vibrio genomosp. F10</name>
    <dbReference type="NCBI Taxonomy" id="723171"/>
    <lineage>
        <taxon>Bacteria</taxon>
        <taxon>Pseudomonadati</taxon>
        <taxon>Pseudomonadota</taxon>
        <taxon>Gammaproteobacteria</taxon>
        <taxon>Vibrionales</taxon>
        <taxon>Vibrionaceae</taxon>
        <taxon>Vibrio</taxon>
    </lineage>
</organism>
<dbReference type="InterPro" id="IPR004254">
    <property type="entry name" value="AdipoR/HlyIII-related"/>
</dbReference>
<dbReference type="PANTHER" id="PTHR20855:SF3">
    <property type="entry name" value="LD03007P"/>
    <property type="match status" value="1"/>
</dbReference>
<feature type="transmembrane region" description="Helical" evidence="8">
    <location>
        <begin position="84"/>
        <end position="103"/>
    </location>
</feature>
<feature type="binding site" evidence="7">
    <location>
        <position position="70"/>
    </location>
    <ligand>
        <name>Zn(2+)</name>
        <dbReference type="ChEBI" id="CHEBI:29105"/>
    </ligand>
</feature>
<evidence type="ECO:0000313" key="10">
    <source>
        <dbReference type="Proteomes" id="UP000093173"/>
    </source>
</evidence>
<protein>
    <submittedName>
        <fullName evidence="9">Hemolysin III family protein</fullName>
    </submittedName>
</protein>
<keyword evidence="10" id="KW-1185">Reference proteome</keyword>
<gene>
    <name evidence="9" type="ORF">A6E14_00325</name>
</gene>
<comment type="caution">
    <text evidence="9">The sequence shown here is derived from an EMBL/GenBank/DDBJ whole genome shotgun (WGS) entry which is preliminary data.</text>
</comment>
<proteinExistence type="inferred from homology"/>
<dbReference type="GO" id="GO:0046872">
    <property type="term" value="F:metal ion binding"/>
    <property type="evidence" value="ECO:0007669"/>
    <property type="project" value="UniProtKB-KW"/>
</dbReference>
<feature type="transmembrane region" description="Helical" evidence="8">
    <location>
        <begin position="197"/>
        <end position="214"/>
    </location>
</feature>
<dbReference type="Pfam" id="PF03006">
    <property type="entry name" value="HlyIII"/>
    <property type="match status" value="1"/>
</dbReference>
<reference evidence="10" key="1">
    <citation type="submission" date="2016-06" db="EMBL/GenBank/DDBJ databases">
        <authorList>
            <person name="Hehemann J.-H."/>
            <person name="Arevalo P."/>
            <person name="Datta M.S."/>
            <person name="Polz M.F."/>
        </authorList>
    </citation>
    <scope>NUCLEOTIDE SEQUENCE [LARGE SCALE GENOMIC DNA]</scope>
    <source>
        <strain evidence="10">9CSC122</strain>
    </source>
</reference>
<evidence type="ECO:0000256" key="6">
    <source>
        <dbReference type="ARBA" id="ARBA00023136"/>
    </source>
</evidence>